<organism evidence="1 2">
    <name type="scientific">Penicillium italicum</name>
    <name type="common">Blue mold</name>
    <dbReference type="NCBI Taxonomy" id="40296"/>
    <lineage>
        <taxon>Eukaryota</taxon>
        <taxon>Fungi</taxon>
        <taxon>Dikarya</taxon>
        <taxon>Ascomycota</taxon>
        <taxon>Pezizomycotina</taxon>
        <taxon>Eurotiomycetes</taxon>
        <taxon>Eurotiomycetidae</taxon>
        <taxon>Eurotiales</taxon>
        <taxon>Aspergillaceae</taxon>
        <taxon>Penicillium</taxon>
    </lineage>
</organism>
<keyword evidence="2" id="KW-1185">Reference proteome</keyword>
<sequence>MGRSALLWRETPKCKGKQVLKILGLRVLGLLRKMTPSPIVVALMHVDGVCGGREAR</sequence>
<dbReference type="HOGENOM" id="CLU_3014891_0_0_1"/>
<name>A0A0A2KCZ6_PENIT</name>
<dbReference type="EMBL" id="JQGA01001488">
    <property type="protein sequence ID" value="KGO65672.1"/>
    <property type="molecule type" value="Genomic_DNA"/>
</dbReference>
<comment type="caution">
    <text evidence="1">The sequence shown here is derived from an EMBL/GenBank/DDBJ whole genome shotgun (WGS) entry which is preliminary data.</text>
</comment>
<evidence type="ECO:0000313" key="2">
    <source>
        <dbReference type="Proteomes" id="UP000030104"/>
    </source>
</evidence>
<reference evidence="1 2" key="1">
    <citation type="journal article" date="2015" name="Mol. Plant Microbe Interact.">
        <title>Genome, transcriptome, and functional analyses of Penicillium expansum provide new insights into secondary metabolism and pathogenicity.</title>
        <authorList>
            <person name="Ballester A.R."/>
            <person name="Marcet-Houben M."/>
            <person name="Levin E."/>
            <person name="Sela N."/>
            <person name="Selma-Lazaro C."/>
            <person name="Carmona L."/>
            <person name="Wisniewski M."/>
            <person name="Droby S."/>
            <person name="Gonzalez-Candelas L."/>
            <person name="Gabaldon T."/>
        </authorList>
    </citation>
    <scope>NUCLEOTIDE SEQUENCE [LARGE SCALE GENOMIC DNA]</scope>
    <source>
        <strain evidence="1 2">PHI-1</strain>
    </source>
</reference>
<gene>
    <name evidence="1" type="ORF">PITC_007900</name>
</gene>
<accession>A0A0A2KCZ6</accession>
<proteinExistence type="predicted"/>
<evidence type="ECO:0000313" key="1">
    <source>
        <dbReference type="EMBL" id="KGO65672.1"/>
    </source>
</evidence>
<dbReference type="Proteomes" id="UP000030104">
    <property type="component" value="Unassembled WGS sequence"/>
</dbReference>
<dbReference type="AlphaFoldDB" id="A0A0A2KCZ6"/>
<protein>
    <submittedName>
        <fullName evidence="1">Uncharacterized protein</fullName>
    </submittedName>
</protein>